<name>A0ABV5KSJ6_9BACL</name>
<evidence type="ECO:0000313" key="4">
    <source>
        <dbReference type="EMBL" id="MFB9327855.1"/>
    </source>
</evidence>
<organism evidence="4 5">
    <name type="scientific">Paenibacillus aurantiacus</name>
    <dbReference type="NCBI Taxonomy" id="1936118"/>
    <lineage>
        <taxon>Bacteria</taxon>
        <taxon>Bacillati</taxon>
        <taxon>Bacillota</taxon>
        <taxon>Bacilli</taxon>
        <taxon>Bacillales</taxon>
        <taxon>Paenibacillaceae</taxon>
        <taxon>Paenibacillus</taxon>
    </lineage>
</organism>
<keyword evidence="5" id="KW-1185">Reference proteome</keyword>
<evidence type="ECO:0000259" key="3">
    <source>
        <dbReference type="PROSITE" id="PS50075"/>
    </source>
</evidence>
<keyword evidence="1" id="KW-0596">Phosphopantetheine</keyword>
<reference evidence="4 5" key="1">
    <citation type="submission" date="2024-09" db="EMBL/GenBank/DDBJ databases">
        <authorList>
            <person name="Sun Q."/>
            <person name="Mori K."/>
        </authorList>
    </citation>
    <scope>NUCLEOTIDE SEQUENCE [LARGE SCALE GENOMIC DNA]</scope>
    <source>
        <strain evidence="4 5">TISTR 2452</strain>
    </source>
</reference>
<gene>
    <name evidence="4" type="ORF">ACFFSY_18160</name>
</gene>
<dbReference type="RefSeq" id="WP_377496599.1">
    <property type="nucleotide sequence ID" value="NZ_JBHMDO010000031.1"/>
</dbReference>
<evidence type="ECO:0000313" key="5">
    <source>
        <dbReference type="Proteomes" id="UP001589747"/>
    </source>
</evidence>
<dbReference type="InterPro" id="IPR006162">
    <property type="entry name" value="Ppantetheine_attach_site"/>
</dbReference>
<protein>
    <submittedName>
        <fullName evidence="4">Acyl carrier protein</fullName>
    </submittedName>
</protein>
<dbReference type="Pfam" id="PF00550">
    <property type="entry name" value="PP-binding"/>
    <property type="match status" value="1"/>
</dbReference>
<evidence type="ECO:0000256" key="1">
    <source>
        <dbReference type="ARBA" id="ARBA00022450"/>
    </source>
</evidence>
<dbReference type="SUPFAM" id="SSF47336">
    <property type="entry name" value="ACP-like"/>
    <property type="match status" value="1"/>
</dbReference>
<dbReference type="EMBL" id="JBHMDO010000031">
    <property type="protein sequence ID" value="MFB9327855.1"/>
    <property type="molecule type" value="Genomic_DNA"/>
</dbReference>
<dbReference type="PROSITE" id="PS50075">
    <property type="entry name" value="CARRIER"/>
    <property type="match status" value="1"/>
</dbReference>
<accession>A0ABV5KSJ6</accession>
<comment type="caution">
    <text evidence="4">The sequence shown here is derived from an EMBL/GenBank/DDBJ whole genome shotgun (WGS) entry which is preliminary data.</text>
</comment>
<evidence type="ECO:0000256" key="2">
    <source>
        <dbReference type="ARBA" id="ARBA00022553"/>
    </source>
</evidence>
<dbReference type="InterPro" id="IPR009081">
    <property type="entry name" value="PP-bd_ACP"/>
</dbReference>
<feature type="domain" description="Carrier" evidence="3">
    <location>
        <begin position="4"/>
        <end position="85"/>
    </location>
</feature>
<keyword evidence="2" id="KW-0597">Phosphoprotein</keyword>
<dbReference type="PROSITE" id="PS00012">
    <property type="entry name" value="PHOSPHOPANTETHEINE"/>
    <property type="match status" value="1"/>
</dbReference>
<dbReference type="Proteomes" id="UP001589747">
    <property type="component" value="Unassembled WGS sequence"/>
</dbReference>
<dbReference type="Gene3D" id="1.10.1200.10">
    <property type="entry name" value="ACP-like"/>
    <property type="match status" value="1"/>
</dbReference>
<proteinExistence type="predicted"/>
<sequence>MTGRSMEEIKQFLKRSAAALTNNPLVERELDDFMPIQSIGIDSMQLIHLVVQIETEYDIVFEDDEMLLENFKTIAIIADRIMMKLGVAL</sequence>
<dbReference type="InterPro" id="IPR036736">
    <property type="entry name" value="ACP-like_sf"/>
</dbReference>